<comment type="caution">
    <text evidence="2">The sequence shown here is derived from an EMBL/GenBank/DDBJ whole genome shotgun (WGS) entry which is preliminary data.</text>
</comment>
<dbReference type="EMBL" id="AAFI02000080">
    <property type="protein sequence ID" value="EDR41056.1"/>
    <property type="molecule type" value="Genomic_DNA"/>
</dbReference>
<feature type="chain" id="PRO_5002748394" evidence="1">
    <location>
        <begin position="20"/>
        <end position="244"/>
    </location>
</feature>
<feature type="signal peptide" evidence="1">
    <location>
        <begin position="1"/>
        <end position="19"/>
    </location>
</feature>
<dbReference type="GeneID" id="8625297"/>
<dbReference type="RefSeq" id="XP_001733017.4">
    <property type="nucleotide sequence ID" value="XM_001732965.2"/>
</dbReference>
<sequence length="244" mass="28085">MEYKIKLFLSFLIIRSIFGEEVRQLSFLNGNCDGIPYATYANTLCYPDTFAIVNESTIKLRNSNGLQDCKVDTTNYNEQQQSGDIHNLYQCTVLSDSYENSISENYDTIIDKKTIINNDDDSSSSSSYEIPSFSYLFTYTKSRLPLMVNGYCNQIKLYNCENYQIYSFKNDSCFSNTDSFSSYSYYKQMCRGDSILTFKCEECSSNSLETCILDNTEPSNLSECPNIKYTTIEKLLKEIKNNNK</sequence>
<organism evidence="2 3">
    <name type="scientific">Dictyostelium discoideum</name>
    <name type="common">Social amoeba</name>
    <dbReference type="NCBI Taxonomy" id="44689"/>
    <lineage>
        <taxon>Eukaryota</taxon>
        <taxon>Amoebozoa</taxon>
        <taxon>Evosea</taxon>
        <taxon>Eumycetozoa</taxon>
        <taxon>Dictyostelia</taxon>
        <taxon>Dictyosteliales</taxon>
        <taxon>Dictyosteliaceae</taxon>
        <taxon>Dictyostelium</taxon>
    </lineage>
</organism>
<keyword evidence="3" id="KW-1185">Reference proteome</keyword>
<gene>
    <name evidence="2" type="ORF">DDB_G0285807</name>
</gene>
<dbReference type="FunCoup" id="B0G153">
    <property type="interactions" value="642"/>
</dbReference>
<evidence type="ECO:0000256" key="1">
    <source>
        <dbReference type="SAM" id="SignalP"/>
    </source>
</evidence>
<dbReference type="Proteomes" id="UP000002195">
    <property type="component" value="Unassembled WGS sequence"/>
</dbReference>
<dbReference type="VEuPathDB" id="AmoebaDB:DDB_G0285807"/>
<name>B0G153_DICDI</name>
<keyword evidence="1" id="KW-0732">Signal</keyword>
<dbReference type="HOGENOM" id="CLU_1139758_0_0_1"/>
<dbReference type="dictyBase" id="DDB_G0285807"/>
<evidence type="ECO:0000313" key="2">
    <source>
        <dbReference type="EMBL" id="EDR41056.1"/>
    </source>
</evidence>
<evidence type="ECO:0000313" key="3">
    <source>
        <dbReference type="Proteomes" id="UP000002195"/>
    </source>
</evidence>
<accession>B0G153</accession>
<protein>
    <submittedName>
        <fullName evidence="2">Uncharacterized protein</fullName>
    </submittedName>
</protein>
<dbReference type="KEGG" id="ddi:DDB_G0285807"/>
<proteinExistence type="predicted"/>
<dbReference type="InParanoid" id="B0G153"/>
<reference evidence="2 3" key="1">
    <citation type="journal article" date="2005" name="Nature">
        <title>The genome of the social amoeba Dictyostelium discoideum.</title>
        <authorList>
            <consortium name="The Dictyostelium discoideum Sequencing Consortium"/>
            <person name="Eichinger L."/>
            <person name="Pachebat J.A."/>
            <person name="Glockner G."/>
            <person name="Rajandream M.A."/>
            <person name="Sucgang R."/>
            <person name="Berriman M."/>
            <person name="Song J."/>
            <person name="Olsen R."/>
            <person name="Szafranski K."/>
            <person name="Xu Q."/>
            <person name="Tunggal B."/>
            <person name="Kummerfeld S."/>
            <person name="Madera M."/>
            <person name="Konfortov B.A."/>
            <person name="Rivero F."/>
            <person name="Bankier A.T."/>
            <person name="Lehmann R."/>
            <person name="Hamlin N."/>
            <person name="Davies R."/>
            <person name="Gaudet P."/>
            <person name="Fey P."/>
            <person name="Pilcher K."/>
            <person name="Chen G."/>
            <person name="Saunders D."/>
            <person name="Sodergren E."/>
            <person name="Davis P."/>
            <person name="Kerhornou A."/>
            <person name="Nie X."/>
            <person name="Hall N."/>
            <person name="Anjard C."/>
            <person name="Hemphill L."/>
            <person name="Bason N."/>
            <person name="Farbrother P."/>
            <person name="Desany B."/>
            <person name="Just E."/>
            <person name="Morio T."/>
            <person name="Rost R."/>
            <person name="Churcher C."/>
            <person name="Cooper J."/>
            <person name="Haydock S."/>
            <person name="van Driessche N."/>
            <person name="Cronin A."/>
            <person name="Goodhead I."/>
            <person name="Muzny D."/>
            <person name="Mourier T."/>
            <person name="Pain A."/>
            <person name="Lu M."/>
            <person name="Harper D."/>
            <person name="Lindsay R."/>
            <person name="Hauser H."/>
            <person name="James K."/>
            <person name="Quiles M."/>
            <person name="Madan Babu M."/>
            <person name="Saito T."/>
            <person name="Buchrieser C."/>
            <person name="Wardroper A."/>
            <person name="Felder M."/>
            <person name="Thangavelu M."/>
            <person name="Johnson D."/>
            <person name="Knights A."/>
            <person name="Loulseged H."/>
            <person name="Mungall K."/>
            <person name="Oliver K."/>
            <person name="Price C."/>
            <person name="Quail M.A."/>
            <person name="Urushihara H."/>
            <person name="Hernandez J."/>
            <person name="Rabbinowitsch E."/>
            <person name="Steffen D."/>
            <person name="Sanders M."/>
            <person name="Ma J."/>
            <person name="Kohara Y."/>
            <person name="Sharp S."/>
            <person name="Simmonds M."/>
            <person name="Spiegler S."/>
            <person name="Tivey A."/>
            <person name="Sugano S."/>
            <person name="White B."/>
            <person name="Walker D."/>
            <person name="Woodward J."/>
            <person name="Winckler T."/>
            <person name="Tanaka Y."/>
            <person name="Shaulsky G."/>
            <person name="Schleicher M."/>
            <person name="Weinstock G."/>
            <person name="Rosenthal A."/>
            <person name="Cox E.C."/>
            <person name="Chisholm R.L."/>
            <person name="Gibbs R."/>
            <person name="Loomis W.F."/>
            <person name="Platzer M."/>
            <person name="Kay R.R."/>
            <person name="Williams J."/>
            <person name="Dear P.H."/>
            <person name="Noegel A.A."/>
            <person name="Barrell B."/>
            <person name="Kuspa A."/>
        </authorList>
    </citation>
    <scope>NUCLEOTIDE SEQUENCE [LARGE SCALE GENOMIC DNA]</scope>
    <source>
        <strain evidence="2 3">AX4</strain>
    </source>
</reference>
<dbReference type="AlphaFoldDB" id="B0G153"/>
<dbReference type="PaxDb" id="44689-DDB0234046"/>
<dbReference type="eggNOG" id="ENOG502RIHY">
    <property type="taxonomic scope" value="Eukaryota"/>
</dbReference>